<organism evidence="2 3">
    <name type="scientific">Paenibacillus shirakamiensis</name>
    <dbReference type="NCBI Taxonomy" id="1265935"/>
    <lineage>
        <taxon>Bacteria</taxon>
        <taxon>Bacillati</taxon>
        <taxon>Bacillota</taxon>
        <taxon>Bacilli</taxon>
        <taxon>Bacillales</taxon>
        <taxon>Paenibacillaceae</taxon>
        <taxon>Paenibacillus</taxon>
    </lineage>
</organism>
<keyword evidence="1" id="KW-0472">Membrane</keyword>
<evidence type="ECO:0008006" key="4">
    <source>
        <dbReference type="Google" id="ProtNLM"/>
    </source>
</evidence>
<dbReference type="EMBL" id="JAGGLD010000007">
    <property type="protein sequence ID" value="MBP2002290.1"/>
    <property type="molecule type" value="Genomic_DNA"/>
</dbReference>
<reference evidence="2 3" key="1">
    <citation type="submission" date="2021-03" db="EMBL/GenBank/DDBJ databases">
        <title>Genomic Encyclopedia of Type Strains, Phase IV (KMG-IV): sequencing the most valuable type-strain genomes for metagenomic binning, comparative biology and taxonomic classification.</title>
        <authorList>
            <person name="Goeker M."/>
        </authorList>
    </citation>
    <scope>NUCLEOTIDE SEQUENCE [LARGE SCALE GENOMIC DNA]</scope>
    <source>
        <strain evidence="2 3">DSM 26806</strain>
    </source>
</reference>
<evidence type="ECO:0000313" key="3">
    <source>
        <dbReference type="Proteomes" id="UP001519288"/>
    </source>
</evidence>
<keyword evidence="1" id="KW-1133">Transmembrane helix</keyword>
<evidence type="ECO:0000313" key="2">
    <source>
        <dbReference type="EMBL" id="MBP2002290.1"/>
    </source>
</evidence>
<protein>
    <recommendedName>
        <fullName evidence="4">DUF4179 domain-containing protein</fullName>
    </recommendedName>
</protein>
<dbReference type="RefSeq" id="WP_209865076.1">
    <property type="nucleotide sequence ID" value="NZ_JAGGLD010000007.1"/>
</dbReference>
<keyword evidence="3" id="KW-1185">Reference proteome</keyword>
<keyword evidence="1" id="KW-0812">Transmembrane</keyword>
<accession>A0ABS4JKP8</accession>
<comment type="caution">
    <text evidence="2">The sequence shown here is derived from an EMBL/GenBank/DDBJ whole genome shotgun (WGS) entry which is preliminary data.</text>
</comment>
<name>A0ABS4JKP8_9BACL</name>
<sequence length="441" mass="49068">MNNNIKKAMEDIPIPAMLHERGLMGIHQAKEEWDTALTVPLRSKRIMHRIVVASIVGVLSISATVMGPNISAAIQKALQFVPGLGIVQKLDHSKDSYMLTEPIDIKFSNQTGIVTAMLVQKKSATIEMDVTKKNITPIKIINEAGKVYESSHISTYGGDDFSTSHVIYDFNGPVDIKDHAKLFFTDSPQEVVTIPLSKVSSMESLDAIGETKKIQNLAITAIPTPSGHKGRIFLNTEDSNAFRYDESFAEKGDLILNDNLSITDELGHDYSIENKGISWPFKDFYFYLGSSEVKQYTLTIPQLMSVGHEEVNVSINIPDGTEGLLNQSFNIAGFSVNLTHFKKIKSPQNEDLIEISVEMPSTQQQNRSLKNFDVSNATRLEQGRSTDDTTGVLTSFTLHYNSNVLKKLDVTVSRPIIDIKGPWIFNLAADKFKSKQFTEHK</sequence>
<dbReference type="Proteomes" id="UP001519288">
    <property type="component" value="Unassembled WGS sequence"/>
</dbReference>
<evidence type="ECO:0000256" key="1">
    <source>
        <dbReference type="SAM" id="Phobius"/>
    </source>
</evidence>
<gene>
    <name evidence="2" type="ORF">J2Z69_003362</name>
</gene>
<feature type="transmembrane region" description="Helical" evidence="1">
    <location>
        <begin position="50"/>
        <end position="70"/>
    </location>
</feature>
<proteinExistence type="predicted"/>